<gene>
    <name evidence="1" type="ORF">NLG97_g6405</name>
</gene>
<comment type="caution">
    <text evidence="1">The sequence shown here is derived from an EMBL/GenBank/DDBJ whole genome shotgun (WGS) entry which is preliminary data.</text>
</comment>
<dbReference type="EMBL" id="JANAKD010000840">
    <property type="protein sequence ID" value="KAJ3487459.1"/>
    <property type="molecule type" value="Genomic_DNA"/>
</dbReference>
<sequence>MLVTPLTTFVTRKYNAAIKTQASFHQQRQATLTEALLAIRQIKIAASEDIWKKKLAQLRHGELHEHLIGGLWMATMVFAANISPTILSGVPIYISNLQGHKLSAAVAFTSIGLFTQLQSSLAMLPITTPPIWEALDYLGRVETFLAKEELESEQITDSSFCSMENAVVSWHSHQKTGFSLKNMSVDFPKGELSMVTGSTGSGKSLLLAALAGEAKLVSGKICRPRVDNGGGGDGTTTKSWVESGQVAIVSQTPWLSANSVKENIIFGLPFNQERYDAVLHSCALDKDLANLPNGDATNVGIKGVALSGGQRWRISLARALYSRASFIILDDVLSAVDAEVRAWILEKALSGDLATGRTRVIVTHHSCQCASKSVRQIHISDQTATILSKPSTYVHISNGEKKMSEKVSAVGLAKNMSRGEGKRETQGVSPQATSQYRLYIEATGGMKIWGFALFAAGICSAIDLRTSWQLKEWASPTDQLHSADLSQGTVYITLATIRCLSTAAKSFVWYMVGLNASRRLFDGMISAIFGAPLQWLEETSHGEILNRSGSEMNAVDGRLPHDAGFTVDSIMGLCCILITK</sequence>
<proteinExistence type="predicted"/>
<reference evidence="1" key="1">
    <citation type="submission" date="2022-07" db="EMBL/GenBank/DDBJ databases">
        <title>Genome Sequence of Lecanicillium saksenae.</title>
        <authorList>
            <person name="Buettner E."/>
        </authorList>
    </citation>
    <scope>NUCLEOTIDE SEQUENCE</scope>
    <source>
        <strain evidence="1">VT-O1</strain>
    </source>
</reference>
<dbReference type="Proteomes" id="UP001148737">
    <property type="component" value="Unassembled WGS sequence"/>
</dbReference>
<keyword evidence="2" id="KW-1185">Reference proteome</keyword>
<accession>A0ACC1QPQ6</accession>
<name>A0ACC1QPQ6_9HYPO</name>
<evidence type="ECO:0000313" key="2">
    <source>
        <dbReference type="Proteomes" id="UP001148737"/>
    </source>
</evidence>
<protein>
    <submittedName>
        <fullName evidence="1">Uncharacterized protein</fullName>
    </submittedName>
</protein>
<organism evidence="1 2">
    <name type="scientific">Lecanicillium saksenae</name>
    <dbReference type="NCBI Taxonomy" id="468837"/>
    <lineage>
        <taxon>Eukaryota</taxon>
        <taxon>Fungi</taxon>
        <taxon>Dikarya</taxon>
        <taxon>Ascomycota</taxon>
        <taxon>Pezizomycotina</taxon>
        <taxon>Sordariomycetes</taxon>
        <taxon>Hypocreomycetidae</taxon>
        <taxon>Hypocreales</taxon>
        <taxon>Cordycipitaceae</taxon>
        <taxon>Lecanicillium</taxon>
    </lineage>
</organism>
<evidence type="ECO:0000313" key="1">
    <source>
        <dbReference type="EMBL" id="KAJ3487459.1"/>
    </source>
</evidence>